<dbReference type="GO" id="GO:0003690">
    <property type="term" value="F:double-stranded DNA binding"/>
    <property type="evidence" value="ECO:0007669"/>
    <property type="project" value="InterPro"/>
</dbReference>
<dbReference type="OrthoDB" id="10252687at2759"/>
<comment type="similarity">
    <text evidence="1">Belongs to the CSN12 family.</text>
</comment>
<name>A0A5C3F6X6_9BASI</name>
<dbReference type="GO" id="GO:0006368">
    <property type="term" value="P:transcription elongation by RNA polymerase II"/>
    <property type="evidence" value="ECO:0007669"/>
    <property type="project" value="TreeGrafter"/>
</dbReference>
<sequence>MRPAHFADQVIQAEKANDGHQLAQLFAIGGPISHAVLLELGDPRPNKILLSLRKCAGYLASPWEEICQSHLLSVYFLSLSNTFHGAYSSDATDSEGKTRAERLADSFDAMNTAVTAFLRHFSTLQAGRWALPLFRILLLNLRWLAIQADTAANPPPPPPAATSARPGALSGGAATSSAVAAVNAQETRTSSTANKRLEECARQLNKAFTACIADRNPDMAESRKWGTYEVVGMVFKTYFKLKSISLCKNILRAISAAALPPLEEFPRAHQVTFRYYVGVLAFLGEEYAKADTELTFAFANCHCRATRNQELILSYLIPTRLVLGVMPTPALLARFPRLSALYTPLLTSFARGDVQTFDAHLATPEVEKRLVSRGVFLSIERAREGCLRSLFRRVWIAKDRATRIPVDDFWRALAFVGVRVDKEEAEWLVAGLVYKGYMKGYIAHERGIVVLSAKEAFPKLGSFTVVST</sequence>
<dbReference type="InterPro" id="IPR000717">
    <property type="entry name" value="PCI_dom"/>
</dbReference>
<proteinExistence type="inferred from homology"/>
<keyword evidence="5" id="KW-1185">Reference proteome</keyword>
<dbReference type="PANTHER" id="PTHR12732:SF0">
    <property type="entry name" value="PCI DOMAIN-CONTAINING PROTEIN 2"/>
    <property type="match status" value="1"/>
</dbReference>
<feature type="domain" description="PCI" evidence="3">
    <location>
        <begin position="271"/>
        <end position="456"/>
    </location>
</feature>
<feature type="compositionally biased region" description="Low complexity" evidence="2">
    <location>
        <begin position="161"/>
        <end position="172"/>
    </location>
</feature>
<protein>
    <submittedName>
        <fullName evidence="4">Related to CSN12 - COP9 signalosome (CSN) subunit</fullName>
    </submittedName>
</protein>
<dbReference type="InterPro" id="IPR045114">
    <property type="entry name" value="Csn12-like"/>
</dbReference>
<feature type="region of interest" description="Disordered" evidence="2">
    <location>
        <begin position="152"/>
        <end position="172"/>
    </location>
</feature>
<dbReference type="InterPro" id="IPR036388">
    <property type="entry name" value="WH-like_DNA-bd_sf"/>
</dbReference>
<accession>A0A5C3F6X6</accession>
<evidence type="ECO:0000256" key="1">
    <source>
        <dbReference type="ARBA" id="ARBA00025771"/>
    </source>
</evidence>
<dbReference type="PANTHER" id="PTHR12732">
    <property type="entry name" value="UNCHARACTERIZED PROTEASOME COMPONENT REGION PCI-CONTAINING"/>
    <property type="match status" value="1"/>
</dbReference>
<evidence type="ECO:0000313" key="4">
    <source>
        <dbReference type="EMBL" id="SPO39930.1"/>
    </source>
</evidence>
<reference evidence="4 5" key="1">
    <citation type="submission" date="2018-03" db="EMBL/GenBank/DDBJ databases">
        <authorList>
            <person name="Guldener U."/>
        </authorList>
    </citation>
    <scope>NUCLEOTIDE SEQUENCE [LARGE SCALE GENOMIC DNA]</scope>
    <source>
        <strain evidence="4 5">DAOM196992</strain>
    </source>
</reference>
<dbReference type="Gene3D" id="1.10.10.10">
    <property type="entry name" value="Winged helix-like DNA-binding domain superfamily/Winged helix DNA-binding domain"/>
    <property type="match status" value="1"/>
</dbReference>
<evidence type="ECO:0000256" key="2">
    <source>
        <dbReference type="SAM" id="MobiDB-lite"/>
    </source>
</evidence>
<dbReference type="Proteomes" id="UP000323386">
    <property type="component" value="Unassembled WGS sequence"/>
</dbReference>
<dbReference type="GO" id="GO:0016973">
    <property type="term" value="P:poly(A)+ mRNA export from nucleus"/>
    <property type="evidence" value="ECO:0007669"/>
    <property type="project" value="TreeGrafter"/>
</dbReference>
<dbReference type="Pfam" id="PF01399">
    <property type="entry name" value="PCI"/>
    <property type="match status" value="1"/>
</dbReference>
<dbReference type="SMART" id="SM00753">
    <property type="entry name" value="PAM"/>
    <property type="match status" value="1"/>
</dbReference>
<organism evidence="4 5">
    <name type="scientific">Pseudozyma flocculosa</name>
    <dbReference type="NCBI Taxonomy" id="84751"/>
    <lineage>
        <taxon>Eukaryota</taxon>
        <taxon>Fungi</taxon>
        <taxon>Dikarya</taxon>
        <taxon>Basidiomycota</taxon>
        <taxon>Ustilaginomycotina</taxon>
        <taxon>Ustilaginomycetes</taxon>
        <taxon>Ustilaginales</taxon>
        <taxon>Ustilaginaceae</taxon>
        <taxon>Pseudozyma</taxon>
    </lineage>
</organism>
<evidence type="ECO:0000313" key="5">
    <source>
        <dbReference type="Proteomes" id="UP000323386"/>
    </source>
</evidence>
<dbReference type="GO" id="GO:0003723">
    <property type="term" value="F:RNA binding"/>
    <property type="evidence" value="ECO:0007669"/>
    <property type="project" value="InterPro"/>
</dbReference>
<gene>
    <name evidence="4" type="ORF">PSFLO_05411</name>
</gene>
<evidence type="ECO:0000259" key="3">
    <source>
        <dbReference type="PROSITE" id="PS50250"/>
    </source>
</evidence>
<dbReference type="EMBL" id="OOIP01000016">
    <property type="protein sequence ID" value="SPO39930.1"/>
    <property type="molecule type" value="Genomic_DNA"/>
</dbReference>
<dbReference type="AlphaFoldDB" id="A0A5C3F6X6"/>
<dbReference type="GO" id="GO:0070390">
    <property type="term" value="C:transcription export complex 2"/>
    <property type="evidence" value="ECO:0007669"/>
    <property type="project" value="TreeGrafter"/>
</dbReference>
<dbReference type="PROSITE" id="PS50250">
    <property type="entry name" value="PCI"/>
    <property type="match status" value="1"/>
</dbReference>
<dbReference type="GO" id="GO:0000973">
    <property type="term" value="P:post-transcriptional tethering of RNA polymerase II gene DNA at nuclear periphery"/>
    <property type="evidence" value="ECO:0007669"/>
    <property type="project" value="TreeGrafter"/>
</dbReference>